<evidence type="ECO:0000256" key="1">
    <source>
        <dbReference type="SAM" id="MobiDB-lite"/>
    </source>
</evidence>
<protein>
    <submittedName>
        <fullName evidence="2">Uncharacterized protein</fullName>
    </submittedName>
</protein>
<evidence type="ECO:0000313" key="3">
    <source>
        <dbReference type="Proteomes" id="UP000250579"/>
    </source>
</evidence>
<dbReference type="EMBL" id="CP022198">
    <property type="protein sequence ID" value="AXA67831.1"/>
    <property type="molecule type" value="Genomic_DNA"/>
</dbReference>
<organism evidence="2 3">
    <name type="scientific">Pseudomonas oryzihabitans</name>
    <dbReference type="NCBI Taxonomy" id="47885"/>
    <lineage>
        <taxon>Bacteria</taxon>
        <taxon>Pseudomonadati</taxon>
        <taxon>Pseudomonadota</taxon>
        <taxon>Gammaproteobacteria</taxon>
        <taxon>Pseudomonadales</taxon>
        <taxon>Pseudomonadaceae</taxon>
        <taxon>Pseudomonas</taxon>
    </lineage>
</organism>
<name>A0A2Z5AET2_9PSED</name>
<accession>A0A2Z5AET2</accession>
<feature type="compositionally biased region" description="Polar residues" evidence="1">
    <location>
        <begin position="79"/>
        <end position="94"/>
    </location>
</feature>
<dbReference type="AlphaFoldDB" id="A0A2Z5AET2"/>
<reference evidence="2 3" key="1">
    <citation type="submission" date="2017-06" db="EMBL/GenBank/DDBJ databases">
        <title>Evolution towards high GC content and high-temperature stress adaptation in endophytic Pseudomonas oryzihabitans impacted its plant-growth promoting traits.</title>
        <authorList>
            <person name="Nascimento F.X."/>
        </authorList>
    </citation>
    <scope>NUCLEOTIDE SEQUENCE [LARGE SCALE GENOMIC DNA]</scope>
    <source>
        <strain evidence="2 3">MS8</strain>
    </source>
</reference>
<dbReference type="Proteomes" id="UP000250579">
    <property type="component" value="Chromosome"/>
</dbReference>
<proteinExistence type="predicted"/>
<evidence type="ECO:0000313" key="2">
    <source>
        <dbReference type="EMBL" id="AXA67831.1"/>
    </source>
</evidence>
<gene>
    <name evidence="2" type="ORF">CE139_19135</name>
</gene>
<sequence length="94" mass="10228">MSGMKDFEIAYMMGELKWLIVRADRLSRSDAYAEICFAERLLLGHKPSDPAVTFEVLARSVGIELVHVHAMSSGGPRSVCQTSPLSGNNATKAC</sequence>
<feature type="region of interest" description="Disordered" evidence="1">
    <location>
        <begin position="73"/>
        <end position="94"/>
    </location>
</feature>